<keyword evidence="4" id="KW-0175">Coiled coil</keyword>
<dbReference type="Pfam" id="PF01991">
    <property type="entry name" value="vATP-synt_E"/>
    <property type="match status" value="1"/>
</dbReference>
<dbReference type="GO" id="GO:0033178">
    <property type="term" value="C:proton-transporting two-sector ATPase complex, catalytic domain"/>
    <property type="evidence" value="ECO:0007669"/>
    <property type="project" value="InterPro"/>
</dbReference>
<dbReference type="InterPro" id="IPR002842">
    <property type="entry name" value="ATPase_V1_Esu"/>
</dbReference>
<dbReference type="GO" id="GO:0046961">
    <property type="term" value="F:proton-transporting ATPase activity, rotational mechanism"/>
    <property type="evidence" value="ECO:0007669"/>
    <property type="project" value="InterPro"/>
</dbReference>
<evidence type="ECO:0000256" key="2">
    <source>
        <dbReference type="ARBA" id="ARBA00022448"/>
    </source>
</evidence>
<evidence type="ECO:0000256" key="3">
    <source>
        <dbReference type="ARBA" id="ARBA00023065"/>
    </source>
</evidence>
<dbReference type="Gene3D" id="3.30.2320.30">
    <property type="entry name" value="ATP synthase, E subunit, C-terminal"/>
    <property type="match status" value="1"/>
</dbReference>
<proteinExistence type="inferred from homology"/>
<dbReference type="EC" id="3.6.3.14" evidence="5"/>
<accession>A0A0W8FHZ6</accession>
<evidence type="ECO:0000313" key="5">
    <source>
        <dbReference type="EMBL" id="KUG19923.1"/>
    </source>
</evidence>
<dbReference type="InterPro" id="IPR038495">
    <property type="entry name" value="ATPase_E_C"/>
</dbReference>
<dbReference type="AlphaFoldDB" id="A0A0W8FHZ6"/>
<dbReference type="PANTHER" id="PTHR45715">
    <property type="entry name" value="ATPASE H+-TRANSPORTING V1 SUBUNIT E1A-RELATED"/>
    <property type="match status" value="1"/>
</dbReference>
<keyword evidence="5" id="KW-0378">Hydrolase</keyword>
<evidence type="ECO:0000256" key="4">
    <source>
        <dbReference type="SAM" id="Coils"/>
    </source>
</evidence>
<comment type="similarity">
    <text evidence="1">Belongs to the V-ATPase E subunit family.</text>
</comment>
<reference evidence="5" key="1">
    <citation type="journal article" date="2015" name="Proc. Natl. Acad. Sci. U.S.A.">
        <title>Networks of energetic and metabolic interactions define dynamics in microbial communities.</title>
        <authorList>
            <person name="Embree M."/>
            <person name="Liu J.K."/>
            <person name="Al-Bassam M.M."/>
            <person name="Zengler K."/>
        </authorList>
    </citation>
    <scope>NUCLEOTIDE SEQUENCE</scope>
</reference>
<feature type="coiled-coil region" evidence="4">
    <location>
        <begin position="25"/>
        <end position="52"/>
    </location>
</feature>
<name>A0A0W8FHZ6_9ZZZZ</name>
<evidence type="ECO:0000256" key="1">
    <source>
        <dbReference type="ARBA" id="ARBA00005901"/>
    </source>
</evidence>
<sequence>MTRIVYTGPRRNMMAMYEHLIKTVEMSAEERMREIREQAAILAERIRQESLEQGEKIKQQYFESAESAVAIERSSILAARERNKMDILRVQDETFQKAFLEAKTRLASFRDDPVYERFLRNAISEALSEMEGGPVVLHIDRRDEGLCRKILAELKQDCRLIPDIESMGGVVATSPDESIIVNNTLESRLERSKEVLRSETFRLLNGG</sequence>
<comment type="caution">
    <text evidence="5">The sequence shown here is derived from an EMBL/GenBank/DDBJ whole genome shotgun (WGS) entry which is preliminary data.</text>
</comment>
<keyword evidence="2" id="KW-0813">Transport</keyword>
<protein>
    <submittedName>
        <fullName evidence="5">V-type atp synthase subunit e</fullName>
        <ecNumber evidence="5">3.6.3.14</ecNumber>
    </submittedName>
</protein>
<dbReference type="SUPFAM" id="SSF160527">
    <property type="entry name" value="V-type ATPase subunit E-like"/>
    <property type="match status" value="1"/>
</dbReference>
<organism evidence="5">
    <name type="scientific">hydrocarbon metagenome</name>
    <dbReference type="NCBI Taxonomy" id="938273"/>
    <lineage>
        <taxon>unclassified sequences</taxon>
        <taxon>metagenomes</taxon>
        <taxon>ecological metagenomes</taxon>
    </lineage>
</organism>
<keyword evidence="3" id="KW-0406">Ion transport</keyword>
<dbReference type="EMBL" id="LNQE01001244">
    <property type="protein sequence ID" value="KUG19923.1"/>
    <property type="molecule type" value="Genomic_DNA"/>
</dbReference>
<dbReference type="GO" id="GO:0016787">
    <property type="term" value="F:hydrolase activity"/>
    <property type="evidence" value="ECO:0007669"/>
    <property type="project" value="UniProtKB-KW"/>
</dbReference>
<gene>
    <name evidence="5" type="ORF">ASZ90_010348</name>
</gene>